<name>A0ABR2KAH3_9EUKA</name>
<dbReference type="PROSITE" id="PS50011">
    <property type="entry name" value="PROTEIN_KINASE_DOM"/>
    <property type="match status" value="2"/>
</dbReference>
<keyword evidence="2 4" id="KW-0479">Metal-binding</keyword>
<feature type="domain" description="Protein kinase" evidence="6">
    <location>
        <begin position="535"/>
        <end position="783"/>
    </location>
</feature>
<gene>
    <name evidence="8" type="ORF">M9Y10_039180</name>
</gene>
<feature type="domain" description="LIM zinc-binding" evidence="7">
    <location>
        <begin position="803"/>
        <end position="867"/>
    </location>
</feature>
<keyword evidence="9" id="KW-1185">Reference proteome</keyword>
<organism evidence="8 9">
    <name type="scientific">Tritrichomonas musculus</name>
    <dbReference type="NCBI Taxonomy" id="1915356"/>
    <lineage>
        <taxon>Eukaryota</taxon>
        <taxon>Metamonada</taxon>
        <taxon>Parabasalia</taxon>
        <taxon>Tritrichomonadida</taxon>
        <taxon>Tritrichomonadidae</taxon>
        <taxon>Tritrichomonas</taxon>
    </lineage>
</organism>
<evidence type="ECO:0000256" key="2">
    <source>
        <dbReference type="ARBA" id="ARBA00022723"/>
    </source>
</evidence>
<dbReference type="InterPro" id="IPR011009">
    <property type="entry name" value="Kinase-like_dom_sf"/>
</dbReference>
<dbReference type="SUPFAM" id="SSF56112">
    <property type="entry name" value="Protein kinase-like (PK-like)"/>
    <property type="match status" value="2"/>
</dbReference>
<evidence type="ECO:0008006" key="10">
    <source>
        <dbReference type="Google" id="ProtNLM"/>
    </source>
</evidence>
<dbReference type="SUPFAM" id="SSF56399">
    <property type="entry name" value="ADP-ribosylation"/>
    <property type="match status" value="1"/>
</dbReference>
<dbReference type="Gene3D" id="3.90.228.10">
    <property type="match status" value="1"/>
</dbReference>
<dbReference type="InterPro" id="IPR001245">
    <property type="entry name" value="Ser-Thr/Tyr_kinase_cat_dom"/>
</dbReference>
<dbReference type="EMBL" id="JAPFFF010000006">
    <property type="protein sequence ID" value="KAK8888119.1"/>
    <property type="molecule type" value="Genomic_DNA"/>
</dbReference>
<keyword evidence="5" id="KW-0175">Coiled coil</keyword>
<evidence type="ECO:0000256" key="4">
    <source>
        <dbReference type="PROSITE-ProRule" id="PRU00125"/>
    </source>
</evidence>
<dbReference type="PROSITE" id="PS50023">
    <property type="entry name" value="LIM_DOMAIN_2"/>
    <property type="match status" value="1"/>
</dbReference>
<evidence type="ECO:0000256" key="5">
    <source>
        <dbReference type="SAM" id="Coils"/>
    </source>
</evidence>
<dbReference type="PANTHER" id="PTHR23257">
    <property type="entry name" value="SERINE-THREONINE PROTEIN KINASE"/>
    <property type="match status" value="1"/>
</dbReference>
<feature type="coiled-coil region" evidence="5">
    <location>
        <begin position="475"/>
        <end position="502"/>
    </location>
</feature>
<comment type="caution">
    <text evidence="8">The sequence shown here is derived from an EMBL/GenBank/DDBJ whole genome shotgun (WGS) entry which is preliminary data.</text>
</comment>
<evidence type="ECO:0000256" key="3">
    <source>
        <dbReference type="ARBA" id="ARBA00022833"/>
    </source>
</evidence>
<sequence>MKNIPPKNYTNTSRQIILSGVAQGMKYLHDHNVALNYLKPSKILLDEKYHPKIDHIHKIKDLKKEFSTNNLDAYSIPYIAPEVILSNEYNEKSNVYSFGIIMYEVVTNSFSYPELLLGTMNSYQFMEKVVIQNHRPKFQNQINISIQQLIEQCLSSDPNKRPTFGDLFNKLANQNIDEKNKYLLDSIDMNQFENYIKEITHIVDPLKQFCENYEETQSDVEILIKQFQTNHETILSFKKENQQIVDEFDSIIKENEHFNEDLYQLIKKADLLQKQITTYYEKNQRYLKIIKSIEQENEKNQQICGNLINNIEIKQQKLYIIKQKNENFLKKIESIKSESFGNSESYLQFEKKNGLQQQEGFNIDEENNTCLIKTELIKNKNEGNYKLCLLLEKEKETPQITNQHIEKFHKNAEMIEKENEENHKYFLLLKRQNELIQEKIVKQQQLNQEIFQEIKSINQKFKDNKSLWFSLYNENETITQESQNLLNNKENEELQEEKEKEDTNIILPKLQQKNQQQYKSKIAKLRMNIENIKVFSNIKQTQNFDINLVFDTKTSNKYIAKTFKNFDNDFDLNKYIFMLHQFQHVTIAKFAGYSELDFSGKPNPTLFIQYANKGSLNDNKENDMKFGTIFLLGIARSMMLLHKHNIVHGDLKPSKILLDDNLYPYLSDLGISQFNNSKISNTFLYTAPEVLKNQKLCLKSDVYSFGIIMYQIATNFNNTSNFESLTCTHQKELIIKGYRPHFASPINTILEKLIKRCWSENLDERPSFEEIFYSLAYDTNCYINGILTDHVLKYIDCIKKDLIFCKVCQENIETNDLLYYSGYPYHRECIECAECHKKLSNNELNDFKCITPGMFICKEHYDIIQNNSTPSQNILEIYHDKKIENMADEVFNPPIYNDDNILQYQPDDVFIDSDMIQNSFQINKPYDCIIPTVKFHCDKPLNEIDFKKLQELLGDDVIILKIESGSIFLKIAFLTHSRLSKIRDKFNQFLEPLKNKLNSSIGKSIVGNFVNDPENSIPNDQDINNIYNMKSINILQNTLDLDKIEMQYIENEVNSLLLRENTHQNWSFLFRNKNLFEDAEIQVRKDIQNNAFEMIITGQTIIANRYLDEYNKIKTKIQSGNTFEGFLYHGSRINNHQKIVDQHFLMPGVDAVQQLDMGYYGKGIYATENLFYAAVYGAGYHILNVNEKTSVFCCRAIYNKSKVKELYDLSCYGQKIQTDIAGDFGIHHSMVGNKKAFHPISNSEKEVNSIVSEEFVFANKFQIIPICSFTVMRSDHLILWKDENIENNENSGYLKELSKKIEANIYFKKSVDDALDLIKLKKHNQIKLITNGGIGLTGKKLIEESRKIIKSNFVCLVFARDSNHYKWVSEIENVLFTTNSAYFKEFAELKMIKKDVLDFIHKLEKNTSFKFKINENELLNYPLFKNHIPIG</sequence>
<evidence type="ECO:0000313" key="8">
    <source>
        <dbReference type="EMBL" id="KAK8888119.1"/>
    </source>
</evidence>
<dbReference type="InterPro" id="IPR001781">
    <property type="entry name" value="Znf_LIM"/>
</dbReference>
<evidence type="ECO:0000313" key="9">
    <source>
        <dbReference type="Proteomes" id="UP001470230"/>
    </source>
</evidence>
<dbReference type="InterPro" id="IPR000719">
    <property type="entry name" value="Prot_kinase_dom"/>
</dbReference>
<protein>
    <recommendedName>
        <fullName evidence="10">PARP</fullName>
    </recommendedName>
</protein>
<dbReference type="Proteomes" id="UP001470230">
    <property type="component" value="Unassembled WGS sequence"/>
</dbReference>
<comment type="similarity">
    <text evidence="1">Belongs to the protein kinase superfamily. TKL Ser/Thr protein kinase family.</text>
</comment>
<dbReference type="PROSITE" id="PS00478">
    <property type="entry name" value="LIM_DOMAIN_1"/>
    <property type="match status" value="1"/>
</dbReference>
<keyword evidence="3 4" id="KW-0862">Zinc</keyword>
<dbReference type="Pfam" id="PF00412">
    <property type="entry name" value="LIM"/>
    <property type="match status" value="1"/>
</dbReference>
<evidence type="ECO:0000259" key="6">
    <source>
        <dbReference type="PROSITE" id="PS50011"/>
    </source>
</evidence>
<evidence type="ECO:0000256" key="1">
    <source>
        <dbReference type="ARBA" id="ARBA00005843"/>
    </source>
</evidence>
<keyword evidence="4" id="KW-0440">LIM domain</keyword>
<proteinExistence type="inferred from homology"/>
<feature type="domain" description="Protein kinase" evidence="6">
    <location>
        <begin position="1"/>
        <end position="183"/>
    </location>
</feature>
<dbReference type="InterPro" id="IPR050167">
    <property type="entry name" value="Ser_Thr_protein_kinase"/>
</dbReference>
<evidence type="ECO:0000259" key="7">
    <source>
        <dbReference type="PROSITE" id="PS50023"/>
    </source>
</evidence>
<reference evidence="8 9" key="1">
    <citation type="submission" date="2024-04" db="EMBL/GenBank/DDBJ databases">
        <title>Tritrichomonas musculus Genome.</title>
        <authorList>
            <person name="Alves-Ferreira E."/>
            <person name="Grigg M."/>
            <person name="Lorenzi H."/>
            <person name="Galac M."/>
        </authorList>
    </citation>
    <scope>NUCLEOTIDE SEQUENCE [LARGE SCALE GENOMIC DNA]</scope>
    <source>
        <strain evidence="8 9">EAF2021</strain>
    </source>
</reference>
<dbReference type="Gene3D" id="1.10.510.10">
    <property type="entry name" value="Transferase(Phosphotransferase) domain 1"/>
    <property type="match status" value="2"/>
</dbReference>
<dbReference type="CDD" id="cd08368">
    <property type="entry name" value="LIM"/>
    <property type="match status" value="1"/>
</dbReference>
<accession>A0ABR2KAH3</accession>
<dbReference type="Gene3D" id="2.10.110.10">
    <property type="entry name" value="Cysteine Rich Protein"/>
    <property type="match status" value="1"/>
</dbReference>
<dbReference type="Pfam" id="PF07714">
    <property type="entry name" value="PK_Tyr_Ser-Thr"/>
    <property type="match status" value="2"/>
</dbReference>
<dbReference type="PANTHER" id="PTHR23257:SF969">
    <property type="entry name" value="INTEGRIN-LINKED PROTEIN KINASE"/>
    <property type="match status" value="1"/>
</dbReference>